<feature type="zinc finger region" description="C3H1-type" evidence="6">
    <location>
        <begin position="57"/>
        <end position="85"/>
    </location>
</feature>
<dbReference type="GO" id="GO:0003677">
    <property type="term" value="F:DNA binding"/>
    <property type="evidence" value="ECO:0007669"/>
    <property type="project" value="UniProtKB-KW"/>
</dbReference>
<evidence type="ECO:0000256" key="5">
    <source>
        <dbReference type="ARBA" id="ARBA00023125"/>
    </source>
</evidence>
<dbReference type="EMBL" id="GL377576">
    <property type="protein sequence ID" value="EFJ30206.1"/>
    <property type="molecule type" value="Genomic_DNA"/>
</dbReference>
<feature type="domain" description="C3H1-type" evidence="7">
    <location>
        <begin position="105"/>
        <end position="133"/>
    </location>
</feature>
<dbReference type="PROSITE" id="PS50103">
    <property type="entry name" value="ZF_C3H1"/>
    <property type="match status" value="3"/>
</dbReference>
<protein>
    <recommendedName>
        <fullName evidence="7">C3H1-type domain-containing protein</fullName>
    </recommendedName>
</protein>
<dbReference type="GO" id="GO:0003729">
    <property type="term" value="F:mRNA binding"/>
    <property type="evidence" value="ECO:0007669"/>
    <property type="project" value="InterPro"/>
</dbReference>
<dbReference type="FunFam" id="4.10.1000.10:FF:000003">
    <property type="entry name" value="Zinc finger CCCH domain-containing protein"/>
    <property type="match status" value="1"/>
</dbReference>
<evidence type="ECO:0000256" key="6">
    <source>
        <dbReference type="PROSITE-ProRule" id="PRU00723"/>
    </source>
</evidence>
<dbReference type="Gramene" id="EFJ30206">
    <property type="protein sequence ID" value="EFJ30206"/>
    <property type="gene ID" value="SELMODRAFT_16791"/>
</dbReference>
<feature type="zinc finger region" description="C3H1-type" evidence="6">
    <location>
        <begin position="105"/>
        <end position="133"/>
    </location>
</feature>
<evidence type="ECO:0000313" key="9">
    <source>
        <dbReference type="Proteomes" id="UP000001514"/>
    </source>
</evidence>
<feature type="non-terminal residue" evidence="8">
    <location>
        <position position="136"/>
    </location>
</feature>
<dbReference type="STRING" id="88036.D8RCV8"/>
<evidence type="ECO:0000256" key="4">
    <source>
        <dbReference type="ARBA" id="ARBA00022833"/>
    </source>
</evidence>
<sequence>TGTIFFKTKLCSRFRAGTCPYITNCNFAHGMEELRKPPPGWEEFVNPPVVADGGGNAAKLRPCKRFFAEGVCPYGERCIFSHEDPAVKPAATTAISNASTAKPLNWKTRLCNKWETTGSCPFGDKCHFAHGIAGKK</sequence>
<keyword evidence="4 6" id="KW-0862">Zinc</keyword>
<dbReference type="InterPro" id="IPR000571">
    <property type="entry name" value="Znf_CCCH"/>
</dbReference>
<proteinExistence type="predicted"/>
<evidence type="ECO:0000256" key="3">
    <source>
        <dbReference type="ARBA" id="ARBA00022771"/>
    </source>
</evidence>
<feature type="domain" description="C3H1-type" evidence="7">
    <location>
        <begin position="57"/>
        <end position="85"/>
    </location>
</feature>
<keyword evidence="3 6" id="KW-0863">Zinc-finger</keyword>
<evidence type="ECO:0000313" key="8">
    <source>
        <dbReference type="EMBL" id="EFJ30206.1"/>
    </source>
</evidence>
<dbReference type="InParanoid" id="D8RCV8"/>
<dbReference type="PANTHER" id="PTHR12547">
    <property type="entry name" value="CCCH ZINC FINGER/TIS11-RELATED"/>
    <property type="match status" value="1"/>
</dbReference>
<name>D8RCV8_SELML</name>
<evidence type="ECO:0000256" key="2">
    <source>
        <dbReference type="ARBA" id="ARBA00022737"/>
    </source>
</evidence>
<dbReference type="AlphaFoldDB" id="D8RCV8"/>
<dbReference type="SUPFAM" id="SSF90229">
    <property type="entry name" value="CCCH zinc finger"/>
    <property type="match status" value="3"/>
</dbReference>
<dbReference type="Gene3D" id="6.10.250.3220">
    <property type="match status" value="1"/>
</dbReference>
<dbReference type="FunFam" id="4.10.1000.10:FF:000016">
    <property type="entry name" value="Zinc finger CCCH domain-containing protein"/>
    <property type="match status" value="1"/>
</dbReference>
<dbReference type="InterPro" id="IPR036855">
    <property type="entry name" value="Znf_CCCH_sf"/>
</dbReference>
<dbReference type="InterPro" id="IPR045877">
    <property type="entry name" value="ZFP36-like"/>
</dbReference>
<reference evidence="8 9" key="1">
    <citation type="journal article" date="2011" name="Science">
        <title>The Selaginella genome identifies genetic changes associated with the evolution of vascular plants.</title>
        <authorList>
            <person name="Banks J.A."/>
            <person name="Nishiyama T."/>
            <person name="Hasebe M."/>
            <person name="Bowman J.L."/>
            <person name="Gribskov M."/>
            <person name="dePamphilis C."/>
            <person name="Albert V.A."/>
            <person name="Aono N."/>
            <person name="Aoyama T."/>
            <person name="Ambrose B.A."/>
            <person name="Ashton N.W."/>
            <person name="Axtell M.J."/>
            <person name="Barker E."/>
            <person name="Barker M.S."/>
            <person name="Bennetzen J.L."/>
            <person name="Bonawitz N.D."/>
            <person name="Chapple C."/>
            <person name="Cheng C."/>
            <person name="Correa L.G."/>
            <person name="Dacre M."/>
            <person name="DeBarry J."/>
            <person name="Dreyer I."/>
            <person name="Elias M."/>
            <person name="Engstrom E.M."/>
            <person name="Estelle M."/>
            <person name="Feng L."/>
            <person name="Finet C."/>
            <person name="Floyd S.K."/>
            <person name="Frommer W.B."/>
            <person name="Fujita T."/>
            <person name="Gramzow L."/>
            <person name="Gutensohn M."/>
            <person name="Harholt J."/>
            <person name="Hattori M."/>
            <person name="Heyl A."/>
            <person name="Hirai T."/>
            <person name="Hiwatashi Y."/>
            <person name="Ishikawa M."/>
            <person name="Iwata M."/>
            <person name="Karol K.G."/>
            <person name="Koehler B."/>
            <person name="Kolukisaoglu U."/>
            <person name="Kubo M."/>
            <person name="Kurata T."/>
            <person name="Lalonde S."/>
            <person name="Li K."/>
            <person name="Li Y."/>
            <person name="Litt A."/>
            <person name="Lyons E."/>
            <person name="Manning G."/>
            <person name="Maruyama T."/>
            <person name="Michael T.P."/>
            <person name="Mikami K."/>
            <person name="Miyazaki S."/>
            <person name="Morinaga S."/>
            <person name="Murata T."/>
            <person name="Mueller-Roeber B."/>
            <person name="Nelson D.R."/>
            <person name="Obara M."/>
            <person name="Oguri Y."/>
            <person name="Olmstead R.G."/>
            <person name="Onodera N."/>
            <person name="Petersen B.L."/>
            <person name="Pils B."/>
            <person name="Prigge M."/>
            <person name="Rensing S.A."/>
            <person name="Riano-Pachon D.M."/>
            <person name="Roberts A.W."/>
            <person name="Sato Y."/>
            <person name="Scheller H.V."/>
            <person name="Schulz B."/>
            <person name="Schulz C."/>
            <person name="Shakirov E.V."/>
            <person name="Shibagaki N."/>
            <person name="Shinohara N."/>
            <person name="Shippen D.E."/>
            <person name="Soerensen I."/>
            <person name="Sotooka R."/>
            <person name="Sugimoto N."/>
            <person name="Sugita M."/>
            <person name="Sumikawa N."/>
            <person name="Tanurdzic M."/>
            <person name="Theissen G."/>
            <person name="Ulvskov P."/>
            <person name="Wakazuki S."/>
            <person name="Weng J.K."/>
            <person name="Willats W.W."/>
            <person name="Wipf D."/>
            <person name="Wolf P.G."/>
            <person name="Yang L."/>
            <person name="Zimmer A.D."/>
            <person name="Zhu Q."/>
            <person name="Mitros T."/>
            <person name="Hellsten U."/>
            <person name="Loque D."/>
            <person name="Otillar R."/>
            <person name="Salamov A."/>
            <person name="Schmutz J."/>
            <person name="Shapiro H."/>
            <person name="Lindquist E."/>
            <person name="Lucas S."/>
            <person name="Rokhsar D."/>
            <person name="Grigoriev I.V."/>
        </authorList>
    </citation>
    <scope>NUCLEOTIDE SEQUENCE [LARGE SCALE GENOMIC DNA]</scope>
</reference>
<keyword evidence="1 6" id="KW-0479">Metal-binding</keyword>
<evidence type="ECO:0000259" key="7">
    <source>
        <dbReference type="PROSITE" id="PS50103"/>
    </source>
</evidence>
<dbReference type="GO" id="GO:0008270">
    <property type="term" value="F:zinc ion binding"/>
    <property type="evidence" value="ECO:0007669"/>
    <property type="project" value="UniProtKB-KW"/>
</dbReference>
<feature type="domain" description="C3H1-type" evidence="7">
    <location>
        <begin position="5"/>
        <end position="32"/>
    </location>
</feature>
<organism evidence="9">
    <name type="scientific">Selaginella moellendorffii</name>
    <name type="common">Spikemoss</name>
    <dbReference type="NCBI Taxonomy" id="88036"/>
    <lineage>
        <taxon>Eukaryota</taxon>
        <taxon>Viridiplantae</taxon>
        <taxon>Streptophyta</taxon>
        <taxon>Embryophyta</taxon>
        <taxon>Tracheophyta</taxon>
        <taxon>Lycopodiopsida</taxon>
        <taxon>Selaginellales</taxon>
        <taxon>Selaginellaceae</taxon>
        <taxon>Selaginella</taxon>
    </lineage>
</organism>
<accession>D8RCV8</accession>
<evidence type="ECO:0000256" key="1">
    <source>
        <dbReference type="ARBA" id="ARBA00022723"/>
    </source>
</evidence>
<dbReference type="KEGG" id="smo:SELMODRAFT_16791"/>
<keyword evidence="2" id="KW-0677">Repeat</keyword>
<dbReference type="PANTHER" id="PTHR12547:SF156">
    <property type="entry name" value="ZINC FINGER CCCH DOMAIN-CONTAINING PROTEIN 12"/>
    <property type="match status" value="1"/>
</dbReference>
<gene>
    <name evidence="8" type="ORF">SELMODRAFT_16791</name>
</gene>
<dbReference type="Gene3D" id="4.10.1000.10">
    <property type="entry name" value="Zinc finger, CCCH-type"/>
    <property type="match status" value="2"/>
</dbReference>
<feature type="zinc finger region" description="C3H1-type" evidence="6">
    <location>
        <begin position="5"/>
        <end position="32"/>
    </location>
</feature>
<feature type="non-terminal residue" evidence="8">
    <location>
        <position position="1"/>
    </location>
</feature>
<dbReference type="HOGENOM" id="CLU_111748_0_0_1"/>
<dbReference type="SMART" id="SM00356">
    <property type="entry name" value="ZnF_C3H1"/>
    <property type="match status" value="3"/>
</dbReference>
<dbReference type="Pfam" id="PF00642">
    <property type="entry name" value="zf-CCCH"/>
    <property type="match status" value="3"/>
</dbReference>
<dbReference type="Proteomes" id="UP000001514">
    <property type="component" value="Unassembled WGS sequence"/>
</dbReference>
<dbReference type="OrthoDB" id="410307at2759"/>
<dbReference type="eggNOG" id="KOG1677">
    <property type="taxonomic scope" value="Eukaryota"/>
</dbReference>
<keyword evidence="5" id="KW-0238">DNA-binding</keyword>
<keyword evidence="9" id="KW-1185">Reference proteome</keyword>
<dbReference type="GO" id="GO:0006355">
    <property type="term" value="P:regulation of DNA-templated transcription"/>
    <property type="evidence" value="ECO:0007669"/>
    <property type="project" value="UniProtKB-ARBA"/>
</dbReference>